<dbReference type="PANTHER" id="PTHR11365">
    <property type="entry name" value="5-OXOPROLINASE RELATED"/>
    <property type="match status" value="1"/>
</dbReference>
<evidence type="ECO:0000259" key="1">
    <source>
        <dbReference type="Pfam" id="PF02538"/>
    </source>
</evidence>
<gene>
    <name evidence="2" type="ORF">KB874_06095</name>
</gene>
<proteinExistence type="predicted"/>
<dbReference type="InterPro" id="IPR003692">
    <property type="entry name" value="Hydantoinase_B"/>
</dbReference>
<dbReference type="AlphaFoldDB" id="A0A8J7WBH2"/>
<dbReference type="PANTHER" id="PTHR11365:SF23">
    <property type="entry name" value="HYPOTHETICAL 5-OXOPROLINASE (EUROFUNG)-RELATED"/>
    <property type="match status" value="1"/>
</dbReference>
<dbReference type="Pfam" id="PF02538">
    <property type="entry name" value="Hydantoinase_B"/>
    <property type="match status" value="1"/>
</dbReference>
<feature type="domain" description="Hydantoinase B/oxoprolinase" evidence="1">
    <location>
        <begin position="5"/>
        <end position="528"/>
    </location>
</feature>
<evidence type="ECO:0000313" key="2">
    <source>
        <dbReference type="EMBL" id="MBS0123702.1"/>
    </source>
</evidence>
<dbReference type="Proteomes" id="UP000681356">
    <property type="component" value="Unassembled WGS sequence"/>
</dbReference>
<keyword evidence="3" id="KW-1185">Reference proteome</keyword>
<dbReference type="RefSeq" id="WP_212535666.1">
    <property type="nucleotide sequence ID" value="NZ_JAGTUU010000002.1"/>
</dbReference>
<dbReference type="GO" id="GO:0006749">
    <property type="term" value="P:glutathione metabolic process"/>
    <property type="evidence" value="ECO:0007669"/>
    <property type="project" value="TreeGrafter"/>
</dbReference>
<dbReference type="InterPro" id="IPR045079">
    <property type="entry name" value="Oxoprolinase-like"/>
</dbReference>
<sequence length="564" mass="60010">MTEIDPITLSVLAGRMEQIADEMDAALFRAAFNPIIAEAHDASHGLYHRDTGDTLVQGKSGLPIFVGVMSFAVKAVIEKAARDGDLQDGDIYIFNDCHIGGTHLSDMRLVRPYFRDGALFCYLASVGHWHDVGGAVPGNYNPAATEVFQEAFVLPPVKLARAGVLQQDIVDILLRNTRLPQSAQGDLNGQLGALDLGVRRMDEMLDEYGAETVAAALEALGHRAEALMRGELAELPDGRWEAEDFLDNDGITDTPLKIKVALEIAGDRMVLDFTGSSPQCAGPVNIALPTTVATAYVAIKHIFPMLPANAGVMRPIDVVVPEGSLLAAQFPAPTGGYTETILRMIDVVFSAFAQAAPGRVVANAYGTINALSLAGRRKDGRPWVMFSFYGGGHGGSPESDGLNHGNAPISTATIPPMEILEAAYPVMFRQWALRPDSAGAGAHRGGMGAVYEIEVLEENGAEGFLFGERGRFAPKGIAGGGDAALNIFSFEQDSGWEHPPLASKMRGIKLRQGQAVRLETPGGGGYGTAATRDARAVARDVARGLLTAETADRDYGTDWREAGA</sequence>
<dbReference type="GO" id="GO:0005829">
    <property type="term" value="C:cytosol"/>
    <property type="evidence" value="ECO:0007669"/>
    <property type="project" value="TreeGrafter"/>
</dbReference>
<reference evidence="2" key="1">
    <citation type="submission" date="2021-04" db="EMBL/GenBank/DDBJ databases">
        <authorList>
            <person name="Yoon J."/>
        </authorList>
    </citation>
    <scope>NUCLEOTIDE SEQUENCE</scope>
    <source>
        <strain evidence="2">KMU-90</strain>
    </source>
</reference>
<comment type="caution">
    <text evidence="2">The sequence shown here is derived from an EMBL/GenBank/DDBJ whole genome shotgun (WGS) entry which is preliminary data.</text>
</comment>
<evidence type="ECO:0000313" key="3">
    <source>
        <dbReference type="Proteomes" id="UP000681356"/>
    </source>
</evidence>
<protein>
    <submittedName>
        <fullName evidence="2">Hydantoinase B/oxoprolinase family protein</fullName>
    </submittedName>
</protein>
<dbReference type="GO" id="GO:0017168">
    <property type="term" value="F:5-oxoprolinase (ATP-hydrolyzing) activity"/>
    <property type="evidence" value="ECO:0007669"/>
    <property type="project" value="TreeGrafter"/>
</dbReference>
<organism evidence="2 3">
    <name type="scientific">Thetidibacter halocola</name>
    <dbReference type="NCBI Taxonomy" id="2827239"/>
    <lineage>
        <taxon>Bacteria</taxon>
        <taxon>Pseudomonadati</taxon>
        <taxon>Pseudomonadota</taxon>
        <taxon>Alphaproteobacteria</taxon>
        <taxon>Rhodobacterales</taxon>
        <taxon>Roseobacteraceae</taxon>
        <taxon>Thetidibacter</taxon>
    </lineage>
</organism>
<name>A0A8J7WBH2_9RHOB</name>
<dbReference type="EMBL" id="JAGTUU010000002">
    <property type="protein sequence ID" value="MBS0123702.1"/>
    <property type="molecule type" value="Genomic_DNA"/>
</dbReference>
<accession>A0A8J7WBH2</accession>